<proteinExistence type="predicted"/>
<evidence type="ECO:0000313" key="3">
    <source>
        <dbReference type="Proteomes" id="UP000299102"/>
    </source>
</evidence>
<comment type="caution">
    <text evidence="2">The sequence shown here is derived from an EMBL/GenBank/DDBJ whole genome shotgun (WGS) entry which is preliminary data.</text>
</comment>
<evidence type="ECO:0000256" key="1">
    <source>
        <dbReference type="SAM" id="MobiDB-lite"/>
    </source>
</evidence>
<feature type="region of interest" description="Disordered" evidence="1">
    <location>
        <begin position="206"/>
        <end position="232"/>
    </location>
</feature>
<organism evidence="2 3">
    <name type="scientific">Eumeta variegata</name>
    <name type="common">Bagworm moth</name>
    <name type="synonym">Eumeta japonica</name>
    <dbReference type="NCBI Taxonomy" id="151549"/>
    <lineage>
        <taxon>Eukaryota</taxon>
        <taxon>Metazoa</taxon>
        <taxon>Ecdysozoa</taxon>
        <taxon>Arthropoda</taxon>
        <taxon>Hexapoda</taxon>
        <taxon>Insecta</taxon>
        <taxon>Pterygota</taxon>
        <taxon>Neoptera</taxon>
        <taxon>Endopterygota</taxon>
        <taxon>Lepidoptera</taxon>
        <taxon>Glossata</taxon>
        <taxon>Ditrysia</taxon>
        <taxon>Tineoidea</taxon>
        <taxon>Psychidae</taxon>
        <taxon>Oiketicinae</taxon>
        <taxon>Eumeta</taxon>
    </lineage>
</organism>
<dbReference type="EMBL" id="BGZK01001103">
    <property type="protein sequence ID" value="GBP71301.1"/>
    <property type="molecule type" value="Genomic_DNA"/>
</dbReference>
<sequence>MIKLPQWENFEEFLSESCARKTFGPGAEGGGTHAHAPRRRALRGISIFPVSCPRYVIGGHKEAAPARPARAPHPAGWETADTITALSVGAFASIERKSEQVKRVGRNSGGHRHPAAASVFHLPRRPRGVVVVHNEPAVIQILNTAGFPRRKTLHEPLSVSAPRAARATCKSKTNSGVKTTPLHGTVYVRYSNISILCVIGNLAGEGRAPRRRRGNARQGDDSRRNPVILVTG</sequence>
<evidence type="ECO:0000313" key="2">
    <source>
        <dbReference type="EMBL" id="GBP71301.1"/>
    </source>
</evidence>
<reference evidence="2 3" key="1">
    <citation type="journal article" date="2019" name="Commun. Biol.">
        <title>The bagworm genome reveals a unique fibroin gene that provides high tensile strength.</title>
        <authorList>
            <person name="Kono N."/>
            <person name="Nakamura H."/>
            <person name="Ohtoshi R."/>
            <person name="Tomita M."/>
            <person name="Numata K."/>
            <person name="Arakawa K."/>
        </authorList>
    </citation>
    <scope>NUCLEOTIDE SEQUENCE [LARGE SCALE GENOMIC DNA]</scope>
</reference>
<dbReference type="AlphaFoldDB" id="A0A4C1Y4Z5"/>
<name>A0A4C1Y4Z5_EUMVA</name>
<dbReference type="Proteomes" id="UP000299102">
    <property type="component" value="Unassembled WGS sequence"/>
</dbReference>
<accession>A0A4C1Y4Z5</accession>
<protein>
    <submittedName>
        <fullName evidence="2">Uncharacterized protein</fullName>
    </submittedName>
</protein>
<keyword evidence="3" id="KW-1185">Reference proteome</keyword>
<gene>
    <name evidence="2" type="ORF">EVAR_60867_1</name>
</gene>